<dbReference type="RefSeq" id="WP_114840639.1">
    <property type="nucleotide sequence ID" value="NZ_CP031219.1"/>
</dbReference>
<comment type="caution">
    <text evidence="2">The sequence shown here is derived from an EMBL/GenBank/DDBJ whole genome shotgun (WGS) entry which is preliminary data.</text>
</comment>
<sequence length="408" mass="48004">MNEQGKVLTKKDLSYKPKMNYSYFIASSIMEALCYKNEINKFYSAGKYKEDDFFLGIENESEVNDILKKKDNILKEATRIFRVLDILEYEKKKYNLSTKKWFLESRFYIYDIKVLKELCPILLYYVGNDSESSYITFFDRLDILVEFVLKPSLNHNNISDIEGFILDKIDNLDEVEIIDEDGNKIFVIAKQIKFNRKSKNEIEKILVYEDNNTSEHNEITIDRVVYQKQVSFQPITKIDSKNFSMFNIDNKKENEIEVILECDSIVYEYYKLKPLKSMNIFETEDRLKELSSSIEFIKLKPNKFYITAIDTEEMIISTLLHTLPHTKVIEPFELNEKIIKKFKKFSNDLDIDLCSEDTPPTSPKKPNKNSSIKEEKTDKKINNENKKIGGDGAIEEIKKDNDNLNLDF</sequence>
<feature type="compositionally biased region" description="Basic and acidic residues" evidence="1">
    <location>
        <begin position="371"/>
        <end position="394"/>
    </location>
</feature>
<dbReference type="Proteomes" id="UP000290092">
    <property type="component" value="Unassembled WGS sequence"/>
</dbReference>
<evidence type="ECO:0000256" key="1">
    <source>
        <dbReference type="SAM" id="MobiDB-lite"/>
    </source>
</evidence>
<proteinExistence type="predicted"/>
<evidence type="ECO:0000313" key="2">
    <source>
        <dbReference type="EMBL" id="RXK16353.1"/>
    </source>
</evidence>
<accession>A0AAX2AJW6</accession>
<name>A0AAX2AJW6_9BACT</name>
<evidence type="ECO:0000313" key="3">
    <source>
        <dbReference type="Proteomes" id="UP000290092"/>
    </source>
</evidence>
<organism evidence="2 3">
    <name type="scientific">Malaciobacter mytili LMG 24559</name>
    <dbReference type="NCBI Taxonomy" id="1032238"/>
    <lineage>
        <taxon>Bacteria</taxon>
        <taxon>Pseudomonadati</taxon>
        <taxon>Campylobacterota</taxon>
        <taxon>Epsilonproteobacteria</taxon>
        <taxon>Campylobacterales</taxon>
        <taxon>Arcobacteraceae</taxon>
        <taxon>Malaciobacter</taxon>
    </lineage>
</organism>
<gene>
    <name evidence="2" type="ORF">CP985_04140</name>
</gene>
<protein>
    <submittedName>
        <fullName evidence="2">Uncharacterized protein</fullName>
    </submittedName>
</protein>
<reference evidence="2 3" key="1">
    <citation type="submission" date="2017-09" db="EMBL/GenBank/DDBJ databases">
        <title>Genomics of the genus Arcobacter.</title>
        <authorList>
            <person name="Perez-Cataluna A."/>
            <person name="Figueras M.J."/>
            <person name="Salas-Masso N."/>
        </authorList>
    </citation>
    <scope>NUCLEOTIDE SEQUENCE [LARGE SCALE GENOMIC DNA]</scope>
    <source>
        <strain evidence="2 3">CECT 7386</strain>
    </source>
</reference>
<dbReference type="EMBL" id="NXID01000010">
    <property type="protein sequence ID" value="RXK16353.1"/>
    <property type="molecule type" value="Genomic_DNA"/>
</dbReference>
<dbReference type="AlphaFoldDB" id="A0AAX2AJW6"/>
<keyword evidence="3" id="KW-1185">Reference proteome</keyword>
<feature type="region of interest" description="Disordered" evidence="1">
    <location>
        <begin position="354"/>
        <end position="394"/>
    </location>
</feature>
<dbReference type="KEGG" id="amyt:AMYT_0119"/>